<proteinExistence type="predicted"/>
<dbReference type="EMBL" id="CP012559">
    <property type="protein sequence ID" value="ALB29749.1"/>
    <property type="molecule type" value="Genomic_DNA"/>
</dbReference>
<keyword evidence="4" id="KW-1185">Reference proteome</keyword>
<dbReference type="Proteomes" id="UP000061546">
    <property type="component" value="Chromosome"/>
</dbReference>
<organism evidence="3 4">
    <name type="scientific">Companilactobacillus heilongjiangensis</name>
    <dbReference type="NCBI Taxonomy" id="1074467"/>
    <lineage>
        <taxon>Bacteria</taxon>
        <taxon>Bacillati</taxon>
        <taxon>Bacillota</taxon>
        <taxon>Bacilli</taxon>
        <taxon>Lactobacillales</taxon>
        <taxon>Lactobacillaceae</taxon>
        <taxon>Companilactobacillus</taxon>
    </lineage>
</organism>
<evidence type="ECO:0000259" key="2">
    <source>
        <dbReference type="Pfam" id="PF13127"/>
    </source>
</evidence>
<reference evidence="3 4" key="1">
    <citation type="submission" date="2015-08" db="EMBL/GenBank/DDBJ databases">
        <title>Genomic sequence of Lactobacillus heilongjiangensis DSM 28069, isolated from Chinese traditional pickle.</title>
        <authorList>
            <person name="Jiang X."/>
            <person name="Zheng B."/>
            <person name="Cheng H."/>
        </authorList>
    </citation>
    <scope>NUCLEOTIDE SEQUENCE [LARGE SCALE GENOMIC DNA]</scope>
    <source>
        <strain evidence="3 4">DSM 28069</strain>
    </source>
</reference>
<dbReference type="KEGG" id="lhi:JP39_10515"/>
<name>A0A0K2LEM5_9LACO</name>
<feature type="domain" description="DUF3955" evidence="2">
    <location>
        <begin position="3"/>
        <end position="51"/>
    </location>
</feature>
<dbReference type="AlphaFoldDB" id="A0A0K2LEM5"/>
<dbReference type="InterPro" id="IPR025016">
    <property type="entry name" value="DUF3955"/>
</dbReference>
<keyword evidence="1" id="KW-0812">Transmembrane</keyword>
<keyword evidence="1" id="KW-1133">Transmembrane helix</keyword>
<dbReference type="STRING" id="1074467.JP39_10515"/>
<gene>
    <name evidence="3" type="ORF">JP39_10515</name>
</gene>
<evidence type="ECO:0000313" key="3">
    <source>
        <dbReference type="EMBL" id="ALB29749.1"/>
    </source>
</evidence>
<sequence>MFISLVLSIGCFVLFEMIGSTVDSNGILHEPFFLIPFGCLFIIIGFVSGLIHWYQRKFAK</sequence>
<feature type="transmembrane region" description="Helical" evidence="1">
    <location>
        <begin position="34"/>
        <end position="54"/>
    </location>
</feature>
<keyword evidence="1" id="KW-0472">Membrane</keyword>
<dbReference type="RefSeq" id="WP_048699098.1">
    <property type="nucleotide sequence ID" value="NZ_BJDV01000003.1"/>
</dbReference>
<evidence type="ECO:0000256" key="1">
    <source>
        <dbReference type="SAM" id="Phobius"/>
    </source>
</evidence>
<accession>A0A0K2LEM5</accession>
<dbReference type="OrthoDB" id="9805856at2"/>
<protein>
    <recommendedName>
        <fullName evidence="2">DUF3955 domain-containing protein</fullName>
    </recommendedName>
</protein>
<evidence type="ECO:0000313" key="4">
    <source>
        <dbReference type="Proteomes" id="UP000061546"/>
    </source>
</evidence>
<dbReference type="Pfam" id="PF13127">
    <property type="entry name" value="DUF3955"/>
    <property type="match status" value="1"/>
</dbReference>